<evidence type="ECO:0000259" key="7">
    <source>
        <dbReference type="PROSITE" id="PS50928"/>
    </source>
</evidence>
<keyword evidence="2 6" id="KW-0813">Transport</keyword>
<feature type="domain" description="ABC transmembrane type-1" evidence="7">
    <location>
        <begin position="18"/>
        <end position="200"/>
    </location>
</feature>
<sequence length="217" mass="22876">MREYLSNAIYRSQLIDLFFQHIYLALLPVLLAVVIALPLGWAAHLNRTATAVMLGVSSVVYTIPSLALFIILPLAIGTAFTSTINIVIALTLYTVALLVRTVVDALESLPGPVLAAATAMGYRPLRRAVTVELPMAIPVLVSGLRVAVVSNVSLVSIGALLGSGGLGLLFIFGLNRSFVAPQIAALVLSALIALVADALLVLAQRLATPWLRVRSAS</sequence>
<protein>
    <submittedName>
        <fullName evidence="8">ABC transporter permease subunit</fullName>
    </submittedName>
</protein>
<evidence type="ECO:0000256" key="5">
    <source>
        <dbReference type="ARBA" id="ARBA00023136"/>
    </source>
</evidence>
<evidence type="ECO:0000256" key="1">
    <source>
        <dbReference type="ARBA" id="ARBA00004141"/>
    </source>
</evidence>
<dbReference type="RefSeq" id="WP_265383684.1">
    <property type="nucleotide sequence ID" value="NZ_CP110615.1"/>
</dbReference>
<dbReference type="PROSITE" id="PS50928">
    <property type="entry name" value="ABC_TM1"/>
    <property type="match status" value="1"/>
</dbReference>
<feature type="transmembrane region" description="Helical" evidence="6">
    <location>
        <begin position="84"/>
        <end position="103"/>
    </location>
</feature>
<keyword evidence="3 6" id="KW-0812">Transmembrane</keyword>
<evidence type="ECO:0000256" key="4">
    <source>
        <dbReference type="ARBA" id="ARBA00022989"/>
    </source>
</evidence>
<evidence type="ECO:0000313" key="9">
    <source>
        <dbReference type="Proteomes" id="UP001164965"/>
    </source>
</evidence>
<dbReference type="Pfam" id="PF00528">
    <property type="entry name" value="BPD_transp_1"/>
    <property type="match status" value="1"/>
</dbReference>
<feature type="transmembrane region" description="Helical" evidence="6">
    <location>
        <begin position="21"/>
        <end position="43"/>
    </location>
</feature>
<feature type="transmembrane region" description="Helical" evidence="6">
    <location>
        <begin position="49"/>
        <end position="72"/>
    </location>
</feature>
<dbReference type="InterPro" id="IPR035906">
    <property type="entry name" value="MetI-like_sf"/>
</dbReference>
<proteinExistence type="inferred from homology"/>
<dbReference type="Gene3D" id="1.10.3720.10">
    <property type="entry name" value="MetI-like"/>
    <property type="match status" value="1"/>
</dbReference>
<dbReference type="SUPFAM" id="SSF161098">
    <property type="entry name" value="MetI-like"/>
    <property type="match status" value="1"/>
</dbReference>
<feature type="transmembrane region" description="Helical" evidence="6">
    <location>
        <begin position="146"/>
        <end position="172"/>
    </location>
</feature>
<keyword evidence="4 6" id="KW-1133">Transmembrane helix</keyword>
<feature type="transmembrane region" description="Helical" evidence="6">
    <location>
        <begin position="178"/>
        <end position="202"/>
    </location>
</feature>
<evidence type="ECO:0000256" key="6">
    <source>
        <dbReference type="RuleBase" id="RU363032"/>
    </source>
</evidence>
<organism evidence="8 9">
    <name type="scientific">Rhodococcus antarcticus</name>
    <dbReference type="NCBI Taxonomy" id="2987751"/>
    <lineage>
        <taxon>Bacteria</taxon>
        <taxon>Bacillati</taxon>
        <taxon>Actinomycetota</taxon>
        <taxon>Actinomycetes</taxon>
        <taxon>Mycobacteriales</taxon>
        <taxon>Nocardiaceae</taxon>
        <taxon>Rhodococcus</taxon>
    </lineage>
</organism>
<evidence type="ECO:0000256" key="3">
    <source>
        <dbReference type="ARBA" id="ARBA00022692"/>
    </source>
</evidence>
<comment type="similarity">
    <text evidence="6">Belongs to the binding-protein-dependent transport system permease family.</text>
</comment>
<keyword evidence="5 6" id="KW-0472">Membrane</keyword>
<dbReference type="InterPro" id="IPR000515">
    <property type="entry name" value="MetI-like"/>
</dbReference>
<dbReference type="PANTHER" id="PTHR30177">
    <property type="entry name" value="GLYCINE BETAINE/L-PROLINE TRANSPORT SYSTEM PERMEASE PROTEIN PROW"/>
    <property type="match status" value="1"/>
</dbReference>
<name>A0ABY6P1Q9_9NOCA</name>
<dbReference type="InterPro" id="IPR051204">
    <property type="entry name" value="ABC_transp_perm/SBD"/>
</dbReference>
<evidence type="ECO:0000256" key="2">
    <source>
        <dbReference type="ARBA" id="ARBA00022448"/>
    </source>
</evidence>
<accession>A0ABY6P1Q9</accession>
<keyword evidence="9" id="KW-1185">Reference proteome</keyword>
<comment type="subcellular location">
    <subcellularLocation>
        <location evidence="6">Cell membrane</location>
        <topology evidence="6">Multi-pass membrane protein</topology>
    </subcellularLocation>
    <subcellularLocation>
        <location evidence="1">Membrane</location>
        <topology evidence="1">Multi-pass membrane protein</topology>
    </subcellularLocation>
</comment>
<dbReference type="Proteomes" id="UP001164965">
    <property type="component" value="Chromosome"/>
</dbReference>
<reference evidence="8" key="1">
    <citation type="submission" date="2022-10" db="EMBL/GenBank/DDBJ databases">
        <title>Rhodococcus sp.75.</title>
        <authorList>
            <person name="Sun M."/>
        </authorList>
    </citation>
    <scope>NUCLEOTIDE SEQUENCE</scope>
    <source>
        <strain evidence="8">75</strain>
    </source>
</reference>
<evidence type="ECO:0000313" key="8">
    <source>
        <dbReference type="EMBL" id="UZJ25580.1"/>
    </source>
</evidence>
<dbReference type="EMBL" id="CP110615">
    <property type="protein sequence ID" value="UZJ25580.1"/>
    <property type="molecule type" value="Genomic_DNA"/>
</dbReference>
<gene>
    <name evidence="8" type="ORF">RHODO2019_03715</name>
</gene>
<dbReference type="PANTHER" id="PTHR30177:SF4">
    <property type="entry name" value="OSMOPROTECTANT IMPORT PERMEASE PROTEIN OSMW"/>
    <property type="match status" value="1"/>
</dbReference>